<dbReference type="EMBL" id="MNAD01000491">
    <property type="protein sequence ID" value="OJT12377.1"/>
    <property type="molecule type" value="Genomic_DNA"/>
</dbReference>
<dbReference type="Proteomes" id="UP000184267">
    <property type="component" value="Unassembled WGS sequence"/>
</dbReference>
<comment type="caution">
    <text evidence="1">The sequence shown here is derived from an EMBL/GenBank/DDBJ whole genome shotgun (WGS) entry which is preliminary data.</text>
</comment>
<gene>
    <name evidence="1" type="ORF">TRAPUB_11079</name>
</gene>
<keyword evidence="2" id="KW-1185">Reference proteome</keyword>
<organism evidence="1 2">
    <name type="scientific">Trametes pubescens</name>
    <name type="common">White-rot fungus</name>
    <dbReference type="NCBI Taxonomy" id="154538"/>
    <lineage>
        <taxon>Eukaryota</taxon>
        <taxon>Fungi</taxon>
        <taxon>Dikarya</taxon>
        <taxon>Basidiomycota</taxon>
        <taxon>Agaricomycotina</taxon>
        <taxon>Agaricomycetes</taxon>
        <taxon>Polyporales</taxon>
        <taxon>Polyporaceae</taxon>
        <taxon>Trametes</taxon>
    </lineage>
</organism>
<sequence>MSHTLLSLNYDVLFQVLELLSPTDAVQLALASRAAYVLAFPRIVSDVTLGGLYHKPGGSALSQLTNFCNFLLAPAPAWHGAPSARLDALQGLQVMRDAVRVRKAGVWTVDPFAVALLSSVIARASNLQKLTIWGSDALFAAYPDFCLNSSSSIRTLILGGDVLGLPILARAFPHVLAVEFIAGSGSCAPDWALFTADDAGDAQAVSPWHQNLDRVETGFPILPLACPVRQVALRNPLVSDTYALFCAREFLRRTRPVVLSASASAHLTEEEMCAVLDGEVVAPGLRFLELVGDRCDGVKDGAKWMTHVAHTLSTLQVPLLGIALSVTPAIPSMPVSSALKPSYEPAPTPTVTEEPADLVALARTLAEHAPSLQYIALDISGAPGAAKDAQAWFRAYNVGSERKVVKVEEAEGRATMRKMLAMNRWD</sequence>
<reference evidence="1 2" key="1">
    <citation type="submission" date="2016-10" db="EMBL/GenBank/DDBJ databases">
        <title>Genome sequence of the basidiomycete white-rot fungus Trametes pubescens.</title>
        <authorList>
            <person name="Makela M.R."/>
            <person name="Granchi Z."/>
            <person name="Peng M."/>
            <person name="De Vries R.P."/>
            <person name="Grigoriev I."/>
            <person name="Riley R."/>
            <person name="Hilden K."/>
        </authorList>
    </citation>
    <scope>NUCLEOTIDE SEQUENCE [LARGE SCALE GENOMIC DNA]</scope>
    <source>
        <strain evidence="1 2">FBCC735</strain>
    </source>
</reference>
<dbReference type="OMA" id="CAPDWAL"/>
<evidence type="ECO:0000313" key="1">
    <source>
        <dbReference type="EMBL" id="OJT12377.1"/>
    </source>
</evidence>
<evidence type="ECO:0000313" key="2">
    <source>
        <dbReference type="Proteomes" id="UP000184267"/>
    </source>
</evidence>
<protein>
    <recommendedName>
        <fullName evidence="3">F-box domain-containing protein</fullName>
    </recommendedName>
</protein>
<evidence type="ECO:0008006" key="3">
    <source>
        <dbReference type="Google" id="ProtNLM"/>
    </source>
</evidence>
<accession>A0A1M2VXP8</accession>
<proteinExistence type="predicted"/>
<dbReference type="AlphaFoldDB" id="A0A1M2VXP8"/>
<dbReference type="OrthoDB" id="2787271at2759"/>
<name>A0A1M2VXP8_TRAPU</name>
<dbReference type="STRING" id="154538.A0A1M2VXP8"/>